<reference evidence="7 8" key="1">
    <citation type="submission" date="2019-02" db="EMBL/GenBank/DDBJ databases">
        <title>Deep-cultivation of Planctomycetes and their phenomic and genomic characterization uncovers novel biology.</title>
        <authorList>
            <person name="Wiegand S."/>
            <person name="Jogler M."/>
            <person name="Boedeker C."/>
            <person name="Pinto D."/>
            <person name="Vollmers J."/>
            <person name="Rivas-Marin E."/>
            <person name="Kohn T."/>
            <person name="Peeters S.H."/>
            <person name="Heuer A."/>
            <person name="Rast P."/>
            <person name="Oberbeckmann S."/>
            <person name="Bunk B."/>
            <person name="Jeske O."/>
            <person name="Meyerdierks A."/>
            <person name="Storesund J.E."/>
            <person name="Kallscheuer N."/>
            <person name="Luecker S."/>
            <person name="Lage O.M."/>
            <person name="Pohl T."/>
            <person name="Merkel B.J."/>
            <person name="Hornburger P."/>
            <person name="Mueller R.-W."/>
            <person name="Bruemmer F."/>
            <person name="Labrenz M."/>
            <person name="Spormann A.M."/>
            <person name="Op Den Camp H."/>
            <person name="Overmann J."/>
            <person name="Amann R."/>
            <person name="Jetten M.S.M."/>
            <person name="Mascher T."/>
            <person name="Medema M.H."/>
            <person name="Devos D.P."/>
            <person name="Kaster A.-K."/>
            <person name="Ovreas L."/>
            <person name="Rohde M."/>
            <person name="Galperin M.Y."/>
            <person name="Jogler C."/>
        </authorList>
    </citation>
    <scope>NUCLEOTIDE SEQUENCE [LARGE SCALE GENOMIC DNA]</scope>
    <source>
        <strain evidence="7 8">Pan54</strain>
    </source>
</reference>
<dbReference type="SUPFAM" id="SSF56281">
    <property type="entry name" value="Metallo-hydrolase/oxidoreductase"/>
    <property type="match status" value="1"/>
</dbReference>
<dbReference type="Gene3D" id="3.60.15.10">
    <property type="entry name" value="Ribonuclease Z/Hydroxyacylglutathione hydrolase-like"/>
    <property type="match status" value="1"/>
</dbReference>
<comment type="similarity">
    <text evidence="1">Belongs to the metallo-beta-lactamase superfamily.</text>
</comment>
<proteinExistence type="inferred from homology"/>
<dbReference type="OrthoDB" id="9802897at2"/>
<evidence type="ECO:0000259" key="6">
    <source>
        <dbReference type="SMART" id="SM00849"/>
    </source>
</evidence>
<dbReference type="RefSeq" id="WP_146504437.1">
    <property type="nucleotide sequence ID" value="NZ_SJPG01000001.1"/>
</dbReference>
<dbReference type="Pfam" id="PF00753">
    <property type="entry name" value="Lactamase_B"/>
    <property type="match status" value="1"/>
</dbReference>
<dbReference type="EMBL" id="SJPG01000001">
    <property type="protein sequence ID" value="TWT62601.1"/>
    <property type="molecule type" value="Genomic_DNA"/>
</dbReference>
<dbReference type="InterPro" id="IPR051013">
    <property type="entry name" value="MBL_superfamily_lactonases"/>
</dbReference>
<organism evidence="7 8">
    <name type="scientific">Rubinisphaera italica</name>
    <dbReference type="NCBI Taxonomy" id="2527969"/>
    <lineage>
        <taxon>Bacteria</taxon>
        <taxon>Pseudomonadati</taxon>
        <taxon>Planctomycetota</taxon>
        <taxon>Planctomycetia</taxon>
        <taxon>Planctomycetales</taxon>
        <taxon>Planctomycetaceae</taxon>
        <taxon>Rubinisphaera</taxon>
    </lineage>
</organism>
<feature type="domain" description="Metallo-beta-lactamase" evidence="6">
    <location>
        <begin position="70"/>
        <end position="279"/>
    </location>
</feature>
<dbReference type="PANTHER" id="PTHR42978">
    <property type="entry name" value="QUORUM-QUENCHING LACTONASE YTNP-RELATED-RELATED"/>
    <property type="match status" value="1"/>
</dbReference>
<evidence type="ECO:0000256" key="3">
    <source>
        <dbReference type="ARBA" id="ARBA00022801"/>
    </source>
</evidence>
<evidence type="ECO:0000313" key="7">
    <source>
        <dbReference type="EMBL" id="TWT62601.1"/>
    </source>
</evidence>
<evidence type="ECO:0000256" key="4">
    <source>
        <dbReference type="ARBA" id="ARBA00022833"/>
    </source>
</evidence>
<keyword evidence="3 7" id="KW-0378">Hydrolase</keyword>
<sequence length="290" mass="33369">MSSNAHQNNSMRESQRSENPRNEIQIGEFRLRPYSGGQYWIDGGTIFGVVPKTLWQKHYEPDSDNRILQETNCFLIETDTQKILLDTGYGTKLPEKFRTHHRIEQGNWLLDNLERHQISPESIDIVILSHLHFDHAGGCTRFNSKNELQPTFPNARYVVNHLEWDIANSQLPELRGSYIPDDFSVLEKSGQLQLVEDREMILPGITVWETGGHSVGHQSVLIESKNEGALFAGDLCATAAHQQMAWCMSYDVNLLQTRRMKTELLKMATENQWWLLFDHDPFRPALQLGV</sequence>
<evidence type="ECO:0000256" key="1">
    <source>
        <dbReference type="ARBA" id="ARBA00007749"/>
    </source>
</evidence>
<feature type="compositionally biased region" description="Polar residues" evidence="5">
    <location>
        <begin position="1"/>
        <end position="12"/>
    </location>
</feature>
<evidence type="ECO:0000256" key="2">
    <source>
        <dbReference type="ARBA" id="ARBA00022723"/>
    </source>
</evidence>
<keyword evidence="4" id="KW-0862">Zinc</keyword>
<dbReference type="InterPro" id="IPR036866">
    <property type="entry name" value="RibonucZ/Hydroxyglut_hydro"/>
</dbReference>
<evidence type="ECO:0000256" key="5">
    <source>
        <dbReference type="SAM" id="MobiDB-lite"/>
    </source>
</evidence>
<protein>
    <submittedName>
        <fullName evidence="7">Putative quorum-quenching lactonase YtnP</fullName>
        <ecNumber evidence="7">3.1.1.-</ecNumber>
    </submittedName>
</protein>
<dbReference type="EC" id="3.1.1.-" evidence="7"/>
<dbReference type="PANTHER" id="PTHR42978:SF6">
    <property type="entry name" value="QUORUM-QUENCHING LACTONASE YTNP-RELATED"/>
    <property type="match status" value="1"/>
</dbReference>
<accession>A0A5C5XJP4</accession>
<dbReference type="AlphaFoldDB" id="A0A5C5XJP4"/>
<evidence type="ECO:0000313" key="8">
    <source>
        <dbReference type="Proteomes" id="UP000316095"/>
    </source>
</evidence>
<dbReference type="GO" id="GO:0046872">
    <property type="term" value="F:metal ion binding"/>
    <property type="evidence" value="ECO:0007669"/>
    <property type="project" value="UniProtKB-KW"/>
</dbReference>
<keyword evidence="8" id="KW-1185">Reference proteome</keyword>
<dbReference type="GO" id="GO:0016787">
    <property type="term" value="F:hydrolase activity"/>
    <property type="evidence" value="ECO:0007669"/>
    <property type="project" value="UniProtKB-KW"/>
</dbReference>
<name>A0A5C5XJP4_9PLAN</name>
<gene>
    <name evidence="7" type="primary">ytnP</name>
    <name evidence="7" type="ORF">Pan54_33440</name>
</gene>
<dbReference type="InterPro" id="IPR001279">
    <property type="entry name" value="Metallo-B-lactamas"/>
</dbReference>
<comment type="caution">
    <text evidence="7">The sequence shown here is derived from an EMBL/GenBank/DDBJ whole genome shotgun (WGS) entry which is preliminary data.</text>
</comment>
<feature type="region of interest" description="Disordered" evidence="5">
    <location>
        <begin position="1"/>
        <end position="24"/>
    </location>
</feature>
<dbReference type="SMART" id="SM00849">
    <property type="entry name" value="Lactamase_B"/>
    <property type="match status" value="1"/>
</dbReference>
<dbReference type="Proteomes" id="UP000316095">
    <property type="component" value="Unassembled WGS sequence"/>
</dbReference>
<keyword evidence="2" id="KW-0479">Metal-binding</keyword>